<dbReference type="Pfam" id="PF00205">
    <property type="entry name" value="TPP_enzyme_M"/>
    <property type="match status" value="1"/>
</dbReference>
<dbReference type="InterPro" id="IPR029061">
    <property type="entry name" value="THDP-binding"/>
</dbReference>
<reference evidence="8" key="1">
    <citation type="journal article" date="2019" name="Int. J. Syst. Evol. Microbiol.">
        <title>The Global Catalogue of Microorganisms (GCM) 10K type strain sequencing project: providing services to taxonomists for standard genome sequencing and annotation.</title>
        <authorList>
            <consortium name="The Broad Institute Genomics Platform"/>
            <consortium name="The Broad Institute Genome Sequencing Center for Infectious Disease"/>
            <person name="Wu L."/>
            <person name="Ma J."/>
        </authorList>
    </citation>
    <scope>NUCLEOTIDE SEQUENCE [LARGE SCALE GENOMIC DNA]</scope>
    <source>
        <strain evidence="8">JCM 9377</strain>
    </source>
</reference>
<evidence type="ECO:0000256" key="3">
    <source>
        <dbReference type="RuleBase" id="RU362132"/>
    </source>
</evidence>
<organism evidence="7 8">
    <name type="scientific">Actinocorallia longicatena</name>
    <dbReference type="NCBI Taxonomy" id="111803"/>
    <lineage>
        <taxon>Bacteria</taxon>
        <taxon>Bacillati</taxon>
        <taxon>Actinomycetota</taxon>
        <taxon>Actinomycetes</taxon>
        <taxon>Streptosporangiales</taxon>
        <taxon>Thermomonosporaceae</taxon>
        <taxon>Actinocorallia</taxon>
    </lineage>
</organism>
<keyword evidence="8" id="KW-1185">Reference proteome</keyword>
<dbReference type="CDD" id="cd07039">
    <property type="entry name" value="TPP_PYR_POX"/>
    <property type="match status" value="1"/>
</dbReference>
<comment type="similarity">
    <text evidence="1 3">Belongs to the TPP enzyme family.</text>
</comment>
<dbReference type="RefSeq" id="WP_344832036.1">
    <property type="nucleotide sequence ID" value="NZ_BAAAUV010000012.1"/>
</dbReference>
<dbReference type="PANTHER" id="PTHR42981">
    <property type="entry name" value="PYRUVATE DEHYDROGENASE [UBIQUINONE]"/>
    <property type="match status" value="1"/>
</dbReference>
<dbReference type="Pfam" id="PF02775">
    <property type="entry name" value="TPP_enzyme_C"/>
    <property type="match status" value="1"/>
</dbReference>
<dbReference type="Pfam" id="PF02776">
    <property type="entry name" value="TPP_enzyme_N"/>
    <property type="match status" value="1"/>
</dbReference>
<dbReference type="InterPro" id="IPR011766">
    <property type="entry name" value="TPP_enzyme_TPP-bd"/>
</dbReference>
<dbReference type="InterPro" id="IPR047212">
    <property type="entry name" value="TPP_POXB-like"/>
</dbReference>
<evidence type="ECO:0000313" key="7">
    <source>
        <dbReference type="EMBL" id="GAA3221923.1"/>
    </source>
</evidence>
<name>A0ABP6QDG0_9ACTN</name>
<dbReference type="InterPro" id="IPR029035">
    <property type="entry name" value="DHS-like_NAD/FAD-binding_dom"/>
</dbReference>
<dbReference type="Proteomes" id="UP001501237">
    <property type="component" value="Unassembled WGS sequence"/>
</dbReference>
<gene>
    <name evidence="7" type="ORF">GCM10010468_47380</name>
</gene>
<feature type="domain" description="Thiamine pyrophosphate enzyme central" evidence="4">
    <location>
        <begin position="221"/>
        <end position="349"/>
    </location>
</feature>
<evidence type="ECO:0000259" key="5">
    <source>
        <dbReference type="Pfam" id="PF02775"/>
    </source>
</evidence>
<dbReference type="SUPFAM" id="SSF52518">
    <property type="entry name" value="Thiamin diphosphate-binding fold (THDP-binding)"/>
    <property type="match status" value="2"/>
</dbReference>
<evidence type="ECO:0000256" key="2">
    <source>
        <dbReference type="ARBA" id="ARBA00023052"/>
    </source>
</evidence>
<sequence>MPVFAWSAAAVSGGRFVGDGQGYSSQPSRAGAMTTIAEQIVATLADLGVRTVWGVVGDALNPVTDAIRREERVGWVGTRHEEAAAFAAGAQSQLTGVLGVCMGTVGPGAIHLLNGLYDAKKSRTPVLAICGQVPLPELGSDYFQEVDNDALFGDVAEFCRTITSPEQMPRLLEQAIQAAYAGPGVAVLTLPGDVGSMEAPAGTRARLTTRRPVPVPQEEELERAAKLINAAGSVTMLVGMGAREARAEVLAVAERLNAPMVLTLKGKEGLEHDNPYQIGQSGLIGNPATKKAFDAADLLLMVGTDFPYPQWLPEGVPVVQLDLRAENIGRRVPVEAGVVGDAAAGLRALLGGLAAKKDRAHLDGARAAYASWNERQRKLVDPEHDKGMIGKIRARFDNTEARIRPEALAAVVDELAADDAVFTTDTGMSTVWMSRFVTMRGDRRMLGSYNLGSMANAMPQALGASAVDRGRQVVAFCGDGGLTMLLGDLLTAVAYDLPVKLIVFDNGRLGMVKLEQEQGGLPEFGTVLGNPDLAAVATAMGLTGIRVSDPRDLPGAIGKALATPGPVLVDVLTNPEEISLPPKATASDAWGFAIAKLKESVTSPGDKG</sequence>
<protein>
    <submittedName>
        <fullName evidence="7">Pyruvate dehydrogenase</fullName>
    </submittedName>
</protein>
<dbReference type="Gene3D" id="3.40.50.1220">
    <property type="entry name" value="TPP-binding domain"/>
    <property type="match status" value="1"/>
</dbReference>
<dbReference type="InterPro" id="IPR012000">
    <property type="entry name" value="Thiamin_PyroP_enz_cen_dom"/>
</dbReference>
<dbReference type="InterPro" id="IPR047210">
    <property type="entry name" value="TPP_PYR_POXB-like"/>
</dbReference>
<keyword evidence="2 3" id="KW-0786">Thiamine pyrophosphate</keyword>
<proteinExistence type="inferred from homology"/>
<keyword evidence="7" id="KW-0670">Pyruvate</keyword>
<evidence type="ECO:0000259" key="6">
    <source>
        <dbReference type="Pfam" id="PF02776"/>
    </source>
</evidence>
<dbReference type="Gene3D" id="3.40.50.970">
    <property type="match status" value="2"/>
</dbReference>
<dbReference type="EMBL" id="BAAAUV010000012">
    <property type="protein sequence ID" value="GAA3221923.1"/>
    <property type="molecule type" value="Genomic_DNA"/>
</dbReference>
<feature type="domain" description="Thiamine pyrophosphate enzyme N-terminal TPP-binding" evidence="6">
    <location>
        <begin position="35"/>
        <end position="149"/>
    </location>
</feature>
<evidence type="ECO:0000313" key="8">
    <source>
        <dbReference type="Proteomes" id="UP001501237"/>
    </source>
</evidence>
<evidence type="ECO:0000256" key="1">
    <source>
        <dbReference type="ARBA" id="ARBA00007812"/>
    </source>
</evidence>
<accession>A0ABP6QDG0</accession>
<dbReference type="InterPro" id="IPR012001">
    <property type="entry name" value="Thiamin_PyroP_enz_TPP-bd_dom"/>
</dbReference>
<feature type="domain" description="Thiamine pyrophosphate enzyme TPP-binding" evidence="5">
    <location>
        <begin position="425"/>
        <end position="571"/>
    </location>
</feature>
<comment type="caution">
    <text evidence="7">The sequence shown here is derived from an EMBL/GenBank/DDBJ whole genome shotgun (WGS) entry which is preliminary data.</text>
</comment>
<dbReference type="SUPFAM" id="SSF52467">
    <property type="entry name" value="DHS-like NAD/FAD-binding domain"/>
    <property type="match status" value="1"/>
</dbReference>
<dbReference type="PANTHER" id="PTHR42981:SF2">
    <property type="entry name" value="PYRUVATE DEHYDROGENASE [UBIQUINONE]"/>
    <property type="match status" value="1"/>
</dbReference>
<dbReference type="InterPro" id="IPR047211">
    <property type="entry name" value="POXB-like"/>
</dbReference>
<dbReference type="CDD" id="cd02014">
    <property type="entry name" value="TPP_POX"/>
    <property type="match status" value="1"/>
</dbReference>
<evidence type="ECO:0000259" key="4">
    <source>
        <dbReference type="Pfam" id="PF00205"/>
    </source>
</evidence>